<keyword evidence="2" id="KW-1185">Reference proteome</keyword>
<proteinExistence type="predicted"/>
<reference evidence="1 2" key="1">
    <citation type="journal article" date="2019" name="Appl. Microbiol. Biotechnol.">
        <title>Genome sequence of Isaria javanica and comparative genome analysis insights into family S53 peptidase evolution in fungal entomopathogens.</title>
        <authorList>
            <person name="Lin R."/>
            <person name="Zhang X."/>
            <person name="Xin B."/>
            <person name="Zou M."/>
            <person name="Gao Y."/>
            <person name="Qin F."/>
            <person name="Hu Q."/>
            <person name="Xie B."/>
            <person name="Cheng X."/>
        </authorList>
    </citation>
    <scope>NUCLEOTIDE SEQUENCE [LARGE SCALE GENOMIC DNA]</scope>
    <source>
        <strain evidence="1 2">IJ1G</strain>
    </source>
</reference>
<name>A0A545VIL3_9HYPO</name>
<sequence>MYPSFEGLRQNKQRVVFSEDFSRLYWPLRGTFPTALSVMKTMRGALQEMEPLQHEDGSWHEIASIPLTEPKVSSINAFIPLLDDYEGNWVAWHEHHEAAEYVKNSNLGARHEYPFETDPAMGYLVKCCGQDRPEYKDSLTIQYIRGY</sequence>
<dbReference type="Proteomes" id="UP000315783">
    <property type="component" value="Unassembled WGS sequence"/>
</dbReference>
<organism evidence="1 2">
    <name type="scientific">Cordyceps javanica</name>
    <dbReference type="NCBI Taxonomy" id="43265"/>
    <lineage>
        <taxon>Eukaryota</taxon>
        <taxon>Fungi</taxon>
        <taxon>Dikarya</taxon>
        <taxon>Ascomycota</taxon>
        <taxon>Pezizomycotina</taxon>
        <taxon>Sordariomycetes</taxon>
        <taxon>Hypocreomycetidae</taxon>
        <taxon>Hypocreales</taxon>
        <taxon>Cordycipitaceae</taxon>
        <taxon>Cordyceps</taxon>
    </lineage>
</organism>
<dbReference type="STRING" id="43265.A0A545VIL3"/>
<protein>
    <submittedName>
        <fullName evidence="1">LysM domain-containing protein</fullName>
    </submittedName>
</protein>
<gene>
    <name evidence="1" type="ORF">IF1G_11250</name>
</gene>
<evidence type="ECO:0000313" key="2">
    <source>
        <dbReference type="Proteomes" id="UP000315783"/>
    </source>
</evidence>
<dbReference type="OrthoDB" id="3944545at2759"/>
<dbReference type="AlphaFoldDB" id="A0A545VIL3"/>
<accession>A0A545VIL3</accession>
<comment type="caution">
    <text evidence="1">The sequence shown here is derived from an EMBL/GenBank/DDBJ whole genome shotgun (WGS) entry which is preliminary data.</text>
</comment>
<dbReference type="EMBL" id="SPUK01000038">
    <property type="protein sequence ID" value="TQV90078.1"/>
    <property type="molecule type" value="Genomic_DNA"/>
</dbReference>
<evidence type="ECO:0000313" key="1">
    <source>
        <dbReference type="EMBL" id="TQV90078.1"/>
    </source>
</evidence>